<dbReference type="InterPro" id="IPR050267">
    <property type="entry name" value="Anti-sigma-factor_SerPK"/>
</dbReference>
<dbReference type="AlphaFoldDB" id="A0A6M6JLZ3"/>
<dbReference type="CDD" id="cd16936">
    <property type="entry name" value="HATPase_RsbW-like"/>
    <property type="match status" value="1"/>
</dbReference>
<dbReference type="Proteomes" id="UP000505377">
    <property type="component" value="Chromosome"/>
</dbReference>
<proteinExistence type="predicted"/>
<evidence type="ECO:0000313" key="4">
    <source>
        <dbReference type="EMBL" id="QJY48968.1"/>
    </source>
</evidence>
<gene>
    <name evidence="4" type="ORF">HOP40_26935</name>
</gene>
<keyword evidence="1" id="KW-0808">Transferase</keyword>
<feature type="domain" description="Histidine kinase/HSP90-like ATPase" evidence="3">
    <location>
        <begin position="36"/>
        <end position="157"/>
    </location>
</feature>
<evidence type="ECO:0000256" key="2">
    <source>
        <dbReference type="SAM" id="MobiDB-lite"/>
    </source>
</evidence>
<dbReference type="KEGG" id="pbro:HOP40_26935"/>
<evidence type="ECO:0000259" key="3">
    <source>
        <dbReference type="Pfam" id="PF13581"/>
    </source>
</evidence>
<dbReference type="Gene3D" id="3.30.565.10">
    <property type="entry name" value="Histidine kinase-like ATPase, C-terminal domain"/>
    <property type="match status" value="1"/>
</dbReference>
<dbReference type="EMBL" id="CP053564">
    <property type="protein sequence ID" value="QJY48968.1"/>
    <property type="molecule type" value="Genomic_DNA"/>
</dbReference>
<keyword evidence="4" id="KW-0547">Nucleotide-binding</keyword>
<dbReference type="GO" id="GO:0005524">
    <property type="term" value="F:ATP binding"/>
    <property type="evidence" value="ECO:0007669"/>
    <property type="project" value="UniProtKB-KW"/>
</dbReference>
<dbReference type="InterPro" id="IPR036890">
    <property type="entry name" value="HATPase_C_sf"/>
</dbReference>
<keyword evidence="4" id="KW-0067">ATP-binding</keyword>
<evidence type="ECO:0000313" key="5">
    <source>
        <dbReference type="Proteomes" id="UP000505377"/>
    </source>
</evidence>
<keyword evidence="1" id="KW-0723">Serine/threonine-protein kinase</keyword>
<sequence>MVPPSDRDEQAAGRRSPDADGFAAHGPAELDLELRADMVSASIARDELSAWLDAHAWPPAHTIELVLVISEAVSNSIEHGYGVGPEIYDHPGVVRVRARIVAGGPGFRHVDLVVSDDGRWREPAARMQPGHGLYIIRSVAADLSIDGRPAGTTLSIRSQPSPVR</sequence>
<evidence type="ECO:0000256" key="1">
    <source>
        <dbReference type="ARBA" id="ARBA00022527"/>
    </source>
</evidence>
<dbReference type="PANTHER" id="PTHR35526">
    <property type="entry name" value="ANTI-SIGMA-F FACTOR RSBW-RELATED"/>
    <property type="match status" value="1"/>
</dbReference>
<feature type="region of interest" description="Disordered" evidence="2">
    <location>
        <begin position="1"/>
        <end position="24"/>
    </location>
</feature>
<protein>
    <submittedName>
        <fullName evidence="4">ATP-binding protein</fullName>
    </submittedName>
</protein>
<dbReference type="InterPro" id="IPR003594">
    <property type="entry name" value="HATPase_dom"/>
</dbReference>
<keyword evidence="5" id="KW-1185">Reference proteome</keyword>
<dbReference type="PANTHER" id="PTHR35526:SF3">
    <property type="entry name" value="ANTI-SIGMA-F FACTOR RSBW"/>
    <property type="match status" value="1"/>
</dbReference>
<dbReference type="SUPFAM" id="SSF55874">
    <property type="entry name" value="ATPase domain of HSP90 chaperone/DNA topoisomerase II/histidine kinase"/>
    <property type="match status" value="1"/>
</dbReference>
<name>A0A6M6JLZ3_9PSEU</name>
<accession>A0A6M6JLZ3</accession>
<feature type="compositionally biased region" description="Basic and acidic residues" evidence="2">
    <location>
        <begin position="1"/>
        <end position="18"/>
    </location>
</feature>
<keyword evidence="1" id="KW-0418">Kinase</keyword>
<organism evidence="4 5">
    <name type="scientific">Pseudonocardia broussonetiae</name>
    <dbReference type="NCBI Taxonomy" id="2736640"/>
    <lineage>
        <taxon>Bacteria</taxon>
        <taxon>Bacillati</taxon>
        <taxon>Actinomycetota</taxon>
        <taxon>Actinomycetes</taxon>
        <taxon>Pseudonocardiales</taxon>
        <taxon>Pseudonocardiaceae</taxon>
        <taxon>Pseudonocardia</taxon>
    </lineage>
</organism>
<dbReference type="Pfam" id="PF13581">
    <property type="entry name" value="HATPase_c_2"/>
    <property type="match status" value="1"/>
</dbReference>
<reference evidence="4 5" key="1">
    <citation type="submission" date="2020-05" db="EMBL/GenBank/DDBJ databases">
        <authorList>
            <person name="Mo P."/>
        </authorList>
    </citation>
    <scope>NUCLEOTIDE SEQUENCE [LARGE SCALE GENOMIC DNA]</scope>
    <source>
        <strain evidence="4 5">Gen01</strain>
    </source>
</reference>
<dbReference type="GO" id="GO:0004674">
    <property type="term" value="F:protein serine/threonine kinase activity"/>
    <property type="evidence" value="ECO:0007669"/>
    <property type="project" value="UniProtKB-KW"/>
</dbReference>
<dbReference type="RefSeq" id="WP_172163671.1">
    <property type="nucleotide sequence ID" value="NZ_CP053564.1"/>
</dbReference>